<sequence>MKNAIRTTSIISYLLIILAGQMIGLPFICWLFFTLFDFGNIDQLFAILGIIGIILNLTKWKNETSITIISFVLMLSPIASRLVQVPLEKFNYLAFQIPLTIFIITYLTFIIINIRQKLLVTRYCQKRG</sequence>
<proteinExistence type="predicted"/>
<dbReference type="STRING" id="865938.Weevi_0154"/>
<reference evidence="2 3" key="1">
    <citation type="journal article" date="2011" name="Stand. Genomic Sci.">
        <title>Complete genome sequence of Weeksella virosa type strain (9751).</title>
        <authorList>
            <person name="Lang E."/>
            <person name="Teshima H."/>
            <person name="Lucas S."/>
            <person name="Lapidus A."/>
            <person name="Hammon N."/>
            <person name="Deshpande S."/>
            <person name="Nolan M."/>
            <person name="Cheng J.F."/>
            <person name="Pitluck S."/>
            <person name="Liolios K."/>
            <person name="Pagani I."/>
            <person name="Mikhailova N."/>
            <person name="Ivanova N."/>
            <person name="Mavromatis K."/>
            <person name="Pati A."/>
            <person name="Tapia R."/>
            <person name="Han C."/>
            <person name="Goodwin L."/>
            <person name="Chen A."/>
            <person name="Palaniappan K."/>
            <person name="Land M."/>
            <person name="Hauser L."/>
            <person name="Chang Y.J."/>
            <person name="Jeffries C.D."/>
            <person name="Brambilla E.M."/>
            <person name="Kopitz M."/>
            <person name="Rohde M."/>
            <person name="Goker M."/>
            <person name="Tindall B.J."/>
            <person name="Detter J.C."/>
            <person name="Woyke T."/>
            <person name="Bristow J."/>
            <person name="Eisen J.A."/>
            <person name="Markowitz V."/>
            <person name="Hugenholtz P."/>
            <person name="Klenk H.P."/>
            <person name="Kyrpides N.C."/>
        </authorList>
    </citation>
    <scope>NUCLEOTIDE SEQUENCE [LARGE SCALE GENOMIC DNA]</scope>
    <source>
        <strain evidence="3">ATCC 43766 / DSM 16922 / JCM 21250 / NBRC 16016 / NCTC 11634 / CL345/78</strain>
    </source>
</reference>
<feature type="transmembrane region" description="Helical" evidence="1">
    <location>
        <begin position="12"/>
        <end position="35"/>
    </location>
</feature>
<protein>
    <submittedName>
        <fullName evidence="2">Uncharacterized protein</fullName>
    </submittedName>
</protein>
<organism evidence="2 3">
    <name type="scientific">Weeksella virosa (strain ATCC 43766 / DSM 16922 / JCM 21250 / CCUG 30538 / CDC 9751 / IAM 14551 / NBRC 16016 / NCTC 11634 / CL345/78)</name>
    <dbReference type="NCBI Taxonomy" id="865938"/>
    <lineage>
        <taxon>Bacteria</taxon>
        <taxon>Pseudomonadati</taxon>
        <taxon>Bacteroidota</taxon>
        <taxon>Flavobacteriia</taxon>
        <taxon>Flavobacteriales</taxon>
        <taxon>Weeksellaceae</taxon>
        <taxon>Weeksella</taxon>
    </lineage>
</organism>
<dbReference type="HOGENOM" id="CLU_160769_0_0_10"/>
<dbReference type="KEGG" id="wvi:Weevi_0154"/>
<keyword evidence="1" id="KW-0472">Membrane</keyword>
<feature type="transmembrane region" description="Helical" evidence="1">
    <location>
        <begin position="41"/>
        <end position="58"/>
    </location>
</feature>
<dbReference type="Proteomes" id="UP000008641">
    <property type="component" value="Chromosome"/>
</dbReference>
<feature type="transmembrane region" description="Helical" evidence="1">
    <location>
        <begin position="65"/>
        <end position="84"/>
    </location>
</feature>
<dbReference type="OrthoDB" id="1264113at2"/>
<keyword evidence="1" id="KW-0812">Transmembrane</keyword>
<keyword evidence="1" id="KW-1133">Transmembrane helix</keyword>
<evidence type="ECO:0000256" key="1">
    <source>
        <dbReference type="SAM" id="Phobius"/>
    </source>
</evidence>
<feature type="transmembrane region" description="Helical" evidence="1">
    <location>
        <begin position="90"/>
        <end position="112"/>
    </location>
</feature>
<dbReference type="EMBL" id="CP002455">
    <property type="protein sequence ID" value="ADX66878.1"/>
    <property type="molecule type" value="Genomic_DNA"/>
</dbReference>
<gene>
    <name evidence="2" type="ordered locus">Weevi_0154</name>
</gene>
<evidence type="ECO:0000313" key="3">
    <source>
        <dbReference type="Proteomes" id="UP000008641"/>
    </source>
</evidence>
<keyword evidence="3" id="KW-1185">Reference proteome</keyword>
<dbReference type="eggNOG" id="ENOG50336HN">
    <property type="taxonomic scope" value="Bacteria"/>
</dbReference>
<dbReference type="AlphaFoldDB" id="F0NXA4"/>
<name>F0NXA4_WEEVC</name>
<reference evidence="3" key="2">
    <citation type="journal article" date="2011" name="Stand. Genomic Sci.">
        <title>Complete genome sequence of Weeksella virosa type strain (9751T).</title>
        <authorList>
            <person name="Lang E."/>
            <person name="Teshima H."/>
            <person name="Lucas S."/>
            <person name="Lapidus A."/>
            <person name="Hammon N."/>
            <person name="Deshpande S."/>
            <person name="Nolan M."/>
            <person name="Cheng J."/>
            <person name="Pitluck S."/>
            <person name="Liolios K."/>
            <person name="Pagani I."/>
            <person name="Mikhailova N."/>
            <person name="Ivanova N."/>
            <person name="Mavromatis K."/>
            <person name="Pati A."/>
            <person name="Tapia R."/>
            <person name="Han C."/>
            <person name="Goodwin L."/>
            <person name="Chen A."/>
            <person name="Palaniappan K."/>
            <person name="Land M."/>
            <person name="Hauser L."/>
            <person name="Chang Y."/>
            <person name="Jeffries C."/>
            <person name="Brambilla E."/>
            <person name="Kopitz M."/>
            <person name="Rohde M."/>
            <person name="Goker M."/>
            <person name="Tindall B."/>
            <person name="Detter J."/>
            <person name="Woyke T."/>
            <person name="Bristow J."/>
            <person name="Eisen J."/>
            <person name="Markowitz V."/>
            <person name="Hugenholtz P."/>
            <person name="Klenk H."/>
            <person name="Kyrpides N."/>
        </authorList>
    </citation>
    <scope>NUCLEOTIDE SEQUENCE [LARGE SCALE GENOMIC DNA]</scope>
    <source>
        <strain evidence="3">ATCC 43766 / DSM 16922 / JCM 21250 / NBRC 16016 / NCTC 11634 / CL345/78</strain>
    </source>
</reference>
<accession>F0NXA4</accession>
<evidence type="ECO:0000313" key="2">
    <source>
        <dbReference type="EMBL" id="ADX66878.1"/>
    </source>
</evidence>